<name>A0ABU8I986_9SPHI</name>
<proteinExistence type="predicted"/>
<feature type="domain" description="Outer membrane protein beta-barrel" evidence="1">
    <location>
        <begin position="434"/>
        <end position="890"/>
    </location>
</feature>
<dbReference type="SUPFAM" id="SSF49464">
    <property type="entry name" value="Carboxypeptidase regulatory domain-like"/>
    <property type="match status" value="1"/>
</dbReference>
<evidence type="ECO:0000313" key="2">
    <source>
        <dbReference type="EMBL" id="MEI5986304.1"/>
    </source>
</evidence>
<sequence length="902" mass="103304">MAILLFSTVFLKAYAQENHRSIEGLVVDTSGLGLKGVNIRLVGEQDTLKTVTDNNGFYQLKGINGKVVNISYSMFGLQIVNRSYVFKKFVDQIYAPKISMFPQLNLIDEVRILKVIPVINRGDTIQFNMRAFSVPEKAMLEDALKIIPGFQVLRDGTTYFNGRMITSVQVDGRKFFDGNLLMATKNLPADFVKHLEVIDDYGDVSQEKGIKNSEPEKIINIVLEDNKKKITFGQATLGGGTSERYIGSVGVNKFNDGQEISVVTSVNNTNTSLFTFGSPDGAGGRSSGLGDVGDFSDQSDGLNKLSSIGITFSQNLNKYISLSGGYTYQNRQNITEGNSLLTSSYYGYKINKKEDFERKMDDNFHRVQLEINSTLKNQDILKIVPKLSFNRSYNYNLKSSNLSNYRIRERGSYNDTSTTTNPNAEFSMLYSKYFKKSKRKLVADGRISYQSLDKDENIREDYVIYDSTGIEPVINFFEQKQLVDSRNNTSSMKGSVSYVEPFFDHSLLEVLYDIDVTNIEARRAVRNPIGDGGGWVDSLGIDYAYQFKSYKTGLNYQYEPNERFRVNMGFSVQPVSLSGKIEGDTITHEYSNVNLVPTTNLRYRFSKNFEMELNYLGKNIQPNFLHISPVRDNSNSRNIIVGNPSLKAEFYNRFSTSLKKFVTNKGQYFETNFAYTFINNKIVSSKKSLSNETVQETTYENTDGYYDVKWNYYFNTPFLNDNFQMDISGNIDYLNNLSFVNELKSTTRQLLYNQNLILRYNWNQYFESVFNSNYFLNRATYELPYKNKIAAHSFLLSLGGRGYINDKFMVGTEMSQKFYKGYVSEISDVNPTIINAYVEYNFLKNNMAMLRFQCFDMLDQNKNVGIITEYVGNDVFESRNNRLGRYFMLTLNMRLQSYPNKK</sequence>
<comment type="caution">
    <text evidence="2">The sequence shown here is derived from an EMBL/GenBank/DDBJ whole genome shotgun (WGS) entry which is preliminary data.</text>
</comment>
<dbReference type="EMBL" id="JAYLLN010000052">
    <property type="protein sequence ID" value="MEI5986304.1"/>
    <property type="molecule type" value="Genomic_DNA"/>
</dbReference>
<dbReference type="Proteomes" id="UP001363035">
    <property type="component" value="Unassembled WGS sequence"/>
</dbReference>
<organism evidence="2 3">
    <name type="scientific">Sphingobacterium tenebrionis</name>
    <dbReference type="NCBI Taxonomy" id="3111775"/>
    <lineage>
        <taxon>Bacteria</taxon>
        <taxon>Pseudomonadati</taxon>
        <taxon>Bacteroidota</taxon>
        <taxon>Sphingobacteriia</taxon>
        <taxon>Sphingobacteriales</taxon>
        <taxon>Sphingobacteriaceae</taxon>
        <taxon>Sphingobacterium</taxon>
    </lineage>
</organism>
<evidence type="ECO:0000313" key="3">
    <source>
        <dbReference type="Proteomes" id="UP001363035"/>
    </source>
</evidence>
<dbReference type="InterPro" id="IPR041700">
    <property type="entry name" value="OMP_b-brl_3"/>
</dbReference>
<dbReference type="InterPro" id="IPR008969">
    <property type="entry name" value="CarboxyPept-like_regulatory"/>
</dbReference>
<protein>
    <submittedName>
        <fullName evidence="2">Outer membrane beta-barrel protein</fullName>
    </submittedName>
</protein>
<accession>A0ABU8I986</accession>
<reference evidence="2 3" key="1">
    <citation type="submission" date="2024-01" db="EMBL/GenBank/DDBJ databases">
        <title>Sphingobacterium tenebrionis sp. nov., a novel endophyte isolated from tenebrio molitor intestines.</title>
        <authorList>
            <person name="Zhang C."/>
        </authorList>
    </citation>
    <scope>NUCLEOTIDE SEQUENCE [LARGE SCALE GENOMIC DNA]</scope>
    <source>
        <strain evidence="2 3">PU5-4</strain>
    </source>
</reference>
<keyword evidence="3" id="KW-1185">Reference proteome</keyword>
<dbReference type="Pfam" id="PF14905">
    <property type="entry name" value="OMP_b-brl_3"/>
    <property type="match status" value="1"/>
</dbReference>
<dbReference type="RefSeq" id="WP_336558008.1">
    <property type="nucleotide sequence ID" value="NZ_JAYLLN010000052.1"/>
</dbReference>
<evidence type="ECO:0000259" key="1">
    <source>
        <dbReference type="Pfam" id="PF14905"/>
    </source>
</evidence>
<dbReference type="SUPFAM" id="SSF56935">
    <property type="entry name" value="Porins"/>
    <property type="match status" value="1"/>
</dbReference>
<gene>
    <name evidence="2" type="ORF">VJ786_15480</name>
</gene>